<dbReference type="PROSITE" id="PS51257">
    <property type="entry name" value="PROKAR_LIPOPROTEIN"/>
    <property type="match status" value="1"/>
</dbReference>
<dbReference type="AlphaFoldDB" id="A0A2S4LUT0"/>
<feature type="chain" id="PRO_5015713926" description="Lipoprotein" evidence="2">
    <location>
        <begin position="19"/>
        <end position="56"/>
    </location>
</feature>
<feature type="region of interest" description="Disordered" evidence="1">
    <location>
        <begin position="20"/>
        <end position="56"/>
    </location>
</feature>
<organism evidence="3 4">
    <name type="scientific">Paraburkholderia eburnea</name>
    <dbReference type="NCBI Taxonomy" id="1189126"/>
    <lineage>
        <taxon>Bacteria</taxon>
        <taxon>Pseudomonadati</taxon>
        <taxon>Pseudomonadota</taxon>
        <taxon>Betaproteobacteria</taxon>
        <taxon>Burkholderiales</taxon>
        <taxon>Burkholderiaceae</taxon>
        <taxon>Paraburkholderia</taxon>
    </lineage>
</organism>
<comment type="caution">
    <text evidence="3">The sequence shown here is derived from an EMBL/GenBank/DDBJ whole genome shotgun (WGS) entry which is preliminary data.</text>
</comment>
<feature type="compositionally biased region" description="Basic and acidic residues" evidence="1">
    <location>
        <begin position="32"/>
        <end position="45"/>
    </location>
</feature>
<name>A0A2S4LUT0_9BURK</name>
<reference evidence="3 4" key="1">
    <citation type="submission" date="2018-01" db="EMBL/GenBank/DDBJ databases">
        <title>Genomic Encyclopedia of Type Strains, Phase III (KMG-III): the genomes of soil and plant-associated and newly described type strains.</title>
        <authorList>
            <person name="Whitman W."/>
        </authorList>
    </citation>
    <scope>NUCLEOTIDE SEQUENCE [LARGE SCALE GENOMIC DNA]</scope>
    <source>
        <strain evidence="3 4">JCM 18070</strain>
    </source>
</reference>
<feature type="signal peptide" evidence="2">
    <location>
        <begin position="1"/>
        <end position="18"/>
    </location>
</feature>
<gene>
    <name evidence="3" type="ORF">B0G62_12667</name>
</gene>
<evidence type="ECO:0000256" key="2">
    <source>
        <dbReference type="SAM" id="SignalP"/>
    </source>
</evidence>
<feature type="compositionally biased region" description="Low complexity" evidence="1">
    <location>
        <begin position="46"/>
        <end position="56"/>
    </location>
</feature>
<dbReference type="Proteomes" id="UP000237381">
    <property type="component" value="Unassembled WGS sequence"/>
</dbReference>
<protein>
    <recommendedName>
        <fullName evidence="5">Lipoprotein</fullName>
    </recommendedName>
</protein>
<accession>A0A2S4LUT0</accession>
<sequence length="56" mass="5920">MSRAWLAIAMAALLSACADDTANKHHGPPPHDPPDYHGVPTDDRPPAIIDAPQPAQ</sequence>
<evidence type="ECO:0000256" key="1">
    <source>
        <dbReference type="SAM" id="MobiDB-lite"/>
    </source>
</evidence>
<proteinExistence type="predicted"/>
<keyword evidence="4" id="KW-1185">Reference proteome</keyword>
<keyword evidence="2" id="KW-0732">Signal</keyword>
<evidence type="ECO:0000313" key="4">
    <source>
        <dbReference type="Proteomes" id="UP000237381"/>
    </source>
</evidence>
<evidence type="ECO:0000313" key="3">
    <source>
        <dbReference type="EMBL" id="POR46217.1"/>
    </source>
</evidence>
<evidence type="ECO:0008006" key="5">
    <source>
        <dbReference type="Google" id="ProtNLM"/>
    </source>
</evidence>
<dbReference type="EMBL" id="PQGA01000026">
    <property type="protein sequence ID" value="POR46217.1"/>
    <property type="molecule type" value="Genomic_DNA"/>
</dbReference>